<dbReference type="AlphaFoldDB" id="A0A410JR03"/>
<dbReference type="Proteomes" id="UP000287701">
    <property type="component" value="Chromosome"/>
</dbReference>
<dbReference type="FunFam" id="3.20.20.80:FF:000001">
    <property type="entry name" value="1,4-alpha-glucan branching enzyme"/>
    <property type="match status" value="1"/>
</dbReference>
<dbReference type="PANTHER" id="PTHR43651">
    <property type="entry name" value="1,4-ALPHA-GLUCAN-BRANCHING ENZYME"/>
    <property type="match status" value="1"/>
</dbReference>
<comment type="function">
    <text evidence="2">Catalyzes the formation of the alpha-1,6-glucosidic linkages in glycogen by scission of a 1,4-alpha-linked oligosaccharide from growing alpha-1,4-glucan chains and the subsequent attachment of the oligosaccharide to the alpha-1,6 position.</text>
</comment>
<dbReference type="SUPFAM" id="SSF51011">
    <property type="entry name" value="Glycosyl hydrolase domain"/>
    <property type="match status" value="1"/>
</dbReference>
<keyword evidence="6" id="KW-0808">Transferase</keyword>
<evidence type="ECO:0000256" key="2">
    <source>
        <dbReference type="ARBA" id="ARBA00002953"/>
    </source>
</evidence>
<organism evidence="10 11">
    <name type="scientific">Ornithobacterium rhinotracheale</name>
    <dbReference type="NCBI Taxonomy" id="28251"/>
    <lineage>
        <taxon>Bacteria</taxon>
        <taxon>Pseudomonadati</taxon>
        <taxon>Bacteroidota</taxon>
        <taxon>Flavobacteriia</taxon>
        <taxon>Flavobacteriales</taxon>
        <taxon>Weeksellaceae</taxon>
        <taxon>Ornithobacterium</taxon>
    </lineage>
</organism>
<evidence type="ECO:0000256" key="7">
    <source>
        <dbReference type="ARBA" id="ARBA00023277"/>
    </source>
</evidence>
<dbReference type="RefSeq" id="WP_128501065.1">
    <property type="nucleotide sequence ID" value="NZ_CP035107.1"/>
</dbReference>
<proteinExistence type="inferred from homology"/>
<sequence>MHQLKLIEQDPSLRDFESQIINRIEWYENTKEYIERNFGSLDRFATAHEFFGFNYDEKRKGWWFRDWLPNAHQVFLIGDFNGWDRSATPLRRGNFGTWEIFLPDSEYAEKLLPGSKIKMHIIADNGALDRIPAYITQTVQNDDKTFDGAFAGKDTYEWNDADFDISSIKNPLIYEAHIGMATEDEKVGSFKEFTEFMIPKIKKLGYNVIQLMAIQEHPYYGSFGYQVANFFAPSSRYGPPDELKNLIDTAHQNGLAVILDVVHSHAVKNRDEGLAELDGTELYFNGWHPDWDSRLFDYAKIEVKRFLVSNLKYWIQKFHFDGFRFDGVTSMLYHHFGHVNFDHYSKYFQDTNNDAIIYLQLANELIHDLKPGLISICEDMSGMPGACRPVSEGGLGFDYRLAMGIPDYWFETLETKTDEQWSMGELYWRLTDRRRTEKSIAYAESHDQALVGDKTIAFWLMDKEMYESMSVFTQSLVIDRGIALHKMIRLITAALGGEGYMNFMGNEFGHPEWIDFPREGNGWSYAYAKRQWSLAETDHLKYKFLNRFDGEMVHFLKESAMLSANDEFKIYEDNHNGILAFTKGGRVFIFNFGKESFSDFTIHLPAQKDLEVELCTDDERFGGFNRLNTQIKYPTPHQELKIYLPSRTAIVLK</sequence>
<comment type="similarity">
    <text evidence="3">Belongs to the glycosyl hydrolase 13 family. GlgB subfamily.</text>
</comment>
<dbReference type="PANTHER" id="PTHR43651:SF3">
    <property type="entry name" value="1,4-ALPHA-GLUCAN-BRANCHING ENZYME"/>
    <property type="match status" value="1"/>
</dbReference>
<dbReference type="Pfam" id="PF02806">
    <property type="entry name" value="Alpha-amylase_C"/>
    <property type="match status" value="1"/>
</dbReference>
<dbReference type="InterPro" id="IPR014756">
    <property type="entry name" value="Ig_E-set"/>
</dbReference>
<evidence type="ECO:0000256" key="8">
    <source>
        <dbReference type="PIRSR" id="PIRSR000463-1"/>
    </source>
</evidence>
<dbReference type="Pfam" id="PF02922">
    <property type="entry name" value="CBM_48"/>
    <property type="match status" value="1"/>
</dbReference>
<evidence type="ECO:0000256" key="3">
    <source>
        <dbReference type="ARBA" id="ARBA00009000"/>
    </source>
</evidence>
<dbReference type="GO" id="GO:0043169">
    <property type="term" value="F:cation binding"/>
    <property type="evidence" value="ECO:0007669"/>
    <property type="project" value="InterPro"/>
</dbReference>
<dbReference type="Gene3D" id="2.60.40.1180">
    <property type="entry name" value="Golgi alpha-mannosidase II"/>
    <property type="match status" value="1"/>
</dbReference>
<dbReference type="InterPro" id="IPR013780">
    <property type="entry name" value="Glyco_hydro_b"/>
</dbReference>
<comment type="catalytic activity">
    <reaction evidence="1">
        <text>Transfers a segment of a (1-&gt;4)-alpha-D-glucan chain to a primary hydroxy group in a similar glucan chain.</text>
        <dbReference type="EC" id="2.4.1.18"/>
    </reaction>
</comment>
<dbReference type="EC" id="2.4.1.18" evidence="4"/>
<dbReference type="SUPFAM" id="SSF81296">
    <property type="entry name" value="E set domains"/>
    <property type="match status" value="1"/>
</dbReference>
<dbReference type="GO" id="GO:0003844">
    <property type="term" value="F:1,4-alpha-glucan branching enzyme activity"/>
    <property type="evidence" value="ECO:0007669"/>
    <property type="project" value="UniProtKB-EC"/>
</dbReference>
<dbReference type="GO" id="GO:0005737">
    <property type="term" value="C:cytoplasm"/>
    <property type="evidence" value="ECO:0007669"/>
    <property type="project" value="TreeGrafter"/>
</dbReference>
<evidence type="ECO:0000256" key="6">
    <source>
        <dbReference type="ARBA" id="ARBA00022679"/>
    </source>
</evidence>
<dbReference type="OrthoDB" id="9800174at2"/>
<evidence type="ECO:0000259" key="9">
    <source>
        <dbReference type="SMART" id="SM00642"/>
    </source>
</evidence>
<dbReference type="GO" id="GO:0005978">
    <property type="term" value="P:glycogen biosynthetic process"/>
    <property type="evidence" value="ECO:0007669"/>
    <property type="project" value="InterPro"/>
</dbReference>
<dbReference type="CDD" id="cd02854">
    <property type="entry name" value="E_set_GBE_euk_N"/>
    <property type="match status" value="1"/>
</dbReference>
<dbReference type="InterPro" id="IPR037439">
    <property type="entry name" value="Branching_enzy"/>
</dbReference>
<dbReference type="InterPro" id="IPR004193">
    <property type="entry name" value="Glyco_hydro_13_N"/>
</dbReference>
<dbReference type="SMART" id="SM00642">
    <property type="entry name" value="Aamy"/>
    <property type="match status" value="1"/>
</dbReference>
<dbReference type="InterPro" id="IPR006047">
    <property type="entry name" value="GH13_cat_dom"/>
</dbReference>
<dbReference type="PIRSF" id="PIRSF000463">
    <property type="entry name" value="GlgB"/>
    <property type="match status" value="1"/>
</dbReference>
<evidence type="ECO:0000256" key="4">
    <source>
        <dbReference type="ARBA" id="ARBA00012541"/>
    </source>
</evidence>
<protein>
    <recommendedName>
        <fullName evidence="4">1,4-alpha-glucan branching enzyme</fullName>
        <ecNumber evidence="4">2.4.1.18</ecNumber>
    </recommendedName>
</protein>
<dbReference type="InterPro" id="IPR013783">
    <property type="entry name" value="Ig-like_fold"/>
</dbReference>
<feature type="domain" description="Glycosyl hydrolase family 13 catalytic" evidence="9">
    <location>
        <begin position="150"/>
        <end position="547"/>
    </location>
</feature>
<dbReference type="EMBL" id="CP035107">
    <property type="protein sequence ID" value="QAR30580.1"/>
    <property type="molecule type" value="Genomic_DNA"/>
</dbReference>
<dbReference type="CDD" id="cd11321">
    <property type="entry name" value="AmyAc_bac_euk_BE"/>
    <property type="match status" value="1"/>
</dbReference>
<dbReference type="Gene3D" id="2.60.40.10">
    <property type="entry name" value="Immunoglobulins"/>
    <property type="match status" value="1"/>
</dbReference>
<dbReference type="Pfam" id="PF00128">
    <property type="entry name" value="Alpha-amylase"/>
    <property type="match status" value="1"/>
</dbReference>
<reference evidence="10 11" key="1">
    <citation type="submission" date="2019-01" db="EMBL/GenBank/DDBJ databases">
        <title>Whole Genome of Ornithobacterium rhinotracheale FARPER-174b.</title>
        <authorList>
            <person name="Tataje-Lavanda L.A."/>
            <person name="Montalvan A."/>
            <person name="Montesinos R."/>
            <person name="Zimic M."/>
            <person name="Fernandez-Sanchez M."/>
            <person name="Fernandez-Diaz M."/>
        </authorList>
    </citation>
    <scope>NUCLEOTIDE SEQUENCE [LARGE SCALE GENOMIC DNA]</scope>
    <source>
        <strain evidence="10 11">FARPER-174b</strain>
    </source>
</reference>
<accession>A0A410JR03</accession>
<evidence type="ECO:0000256" key="5">
    <source>
        <dbReference type="ARBA" id="ARBA00022676"/>
    </source>
</evidence>
<evidence type="ECO:0000313" key="11">
    <source>
        <dbReference type="Proteomes" id="UP000287701"/>
    </source>
</evidence>
<keyword evidence="7" id="KW-0119">Carbohydrate metabolism</keyword>
<name>A0A410JR03_ORNRH</name>
<dbReference type="SUPFAM" id="SSF51445">
    <property type="entry name" value="(Trans)glycosidases"/>
    <property type="match status" value="1"/>
</dbReference>
<dbReference type="Gene3D" id="3.20.20.80">
    <property type="entry name" value="Glycosidases"/>
    <property type="match status" value="1"/>
</dbReference>
<feature type="active site" description="Nucleophile" evidence="8">
    <location>
        <position position="326"/>
    </location>
</feature>
<evidence type="ECO:0000256" key="1">
    <source>
        <dbReference type="ARBA" id="ARBA00000826"/>
    </source>
</evidence>
<evidence type="ECO:0000313" key="10">
    <source>
        <dbReference type="EMBL" id="QAR30580.1"/>
    </source>
</evidence>
<dbReference type="GO" id="GO:0004553">
    <property type="term" value="F:hydrolase activity, hydrolyzing O-glycosyl compounds"/>
    <property type="evidence" value="ECO:0007669"/>
    <property type="project" value="InterPro"/>
</dbReference>
<dbReference type="InterPro" id="IPR006048">
    <property type="entry name" value="A-amylase/branching_C"/>
</dbReference>
<dbReference type="InterPro" id="IPR017853">
    <property type="entry name" value="GH"/>
</dbReference>
<feature type="active site" description="Proton donor" evidence="8">
    <location>
        <position position="378"/>
    </location>
</feature>
<keyword evidence="5" id="KW-0328">Glycosyltransferase</keyword>
<gene>
    <name evidence="10" type="ORF">EQP59_04055</name>
</gene>